<dbReference type="PROSITE" id="PS52012">
    <property type="entry name" value="CFEM"/>
    <property type="match status" value="1"/>
</dbReference>
<evidence type="ECO:0000256" key="5">
    <source>
        <dbReference type="ARBA" id="ARBA00022525"/>
    </source>
</evidence>
<evidence type="ECO:0000256" key="3">
    <source>
        <dbReference type="ARBA" id="ARBA00010031"/>
    </source>
</evidence>
<evidence type="ECO:0000256" key="12">
    <source>
        <dbReference type="ARBA" id="ARBA00023157"/>
    </source>
</evidence>
<comment type="caution">
    <text evidence="18">The sequence shown here is derived from an EMBL/GenBank/DDBJ whole genome shotgun (WGS) entry which is preliminary data.</text>
</comment>
<feature type="disulfide bond" evidence="15">
    <location>
        <begin position="61"/>
        <end position="94"/>
    </location>
</feature>
<dbReference type="PANTHER" id="PTHR37928:SF2">
    <property type="entry name" value="GPI ANCHORED CFEM DOMAIN PROTEIN (AFU_ORTHOLOGUE AFUA_6G10580)"/>
    <property type="match status" value="1"/>
</dbReference>
<dbReference type="Pfam" id="PF05730">
    <property type="entry name" value="CFEM"/>
    <property type="match status" value="1"/>
</dbReference>
<keyword evidence="19" id="KW-1185">Reference proteome</keyword>
<keyword evidence="6 15" id="KW-0349">Heme</keyword>
<keyword evidence="14" id="KW-0449">Lipoprotein</keyword>
<comment type="similarity">
    <text evidence="3">Belongs to the RBT5 family.</text>
</comment>
<keyword evidence="11" id="KW-0472">Membrane</keyword>
<keyword evidence="5" id="KW-0964">Secreted</keyword>
<comment type="caution">
    <text evidence="15">Lacks conserved residue(s) required for the propagation of feature annotation.</text>
</comment>
<dbReference type="PANTHER" id="PTHR37928">
    <property type="entry name" value="CFEM DOMAIN PROTEIN (AFU_ORTHOLOGUE AFUA_6G14090)"/>
    <property type="match status" value="1"/>
</dbReference>
<dbReference type="OrthoDB" id="3065412at2759"/>
<reference evidence="18 19" key="1">
    <citation type="submission" date="2017-04" db="EMBL/GenBank/DDBJ databases">
        <title>Draft genome sequence of Tuber borchii Vittad., a whitish edible truffle.</title>
        <authorList>
            <consortium name="DOE Joint Genome Institute"/>
            <person name="Murat C."/>
            <person name="Kuo A."/>
            <person name="Barry K.W."/>
            <person name="Clum A."/>
            <person name="Dockter R.B."/>
            <person name="Fauchery L."/>
            <person name="Iotti M."/>
            <person name="Kohler A."/>
            <person name="Labutti K."/>
            <person name="Lindquist E.A."/>
            <person name="Lipzen A."/>
            <person name="Ohm R.A."/>
            <person name="Wang M."/>
            <person name="Grigoriev I.V."/>
            <person name="Zambonelli A."/>
            <person name="Martin F.M."/>
        </authorList>
    </citation>
    <scope>NUCLEOTIDE SEQUENCE [LARGE SCALE GENOMIC DNA]</scope>
    <source>
        <strain evidence="18 19">Tbo3840</strain>
    </source>
</reference>
<name>A0A2T6ZF39_TUBBO</name>
<feature type="disulfide bond" evidence="15">
    <location>
        <begin position="52"/>
        <end position="59"/>
    </location>
</feature>
<gene>
    <name evidence="18" type="ORF">B9Z19DRAFT_1093639</name>
</gene>
<evidence type="ECO:0000259" key="17">
    <source>
        <dbReference type="PROSITE" id="PS52012"/>
    </source>
</evidence>
<evidence type="ECO:0000256" key="8">
    <source>
        <dbReference type="ARBA" id="ARBA00022723"/>
    </source>
</evidence>
<dbReference type="EMBL" id="NESQ01000322">
    <property type="protein sequence ID" value="PUU74118.1"/>
    <property type="molecule type" value="Genomic_DNA"/>
</dbReference>
<keyword evidence="7" id="KW-0336">GPI-anchor</keyword>
<evidence type="ECO:0000256" key="4">
    <source>
        <dbReference type="ARBA" id="ARBA00022475"/>
    </source>
</evidence>
<evidence type="ECO:0000313" key="18">
    <source>
        <dbReference type="EMBL" id="PUU74118.1"/>
    </source>
</evidence>
<dbReference type="InterPro" id="IPR051735">
    <property type="entry name" value="CFEM_domain"/>
</dbReference>
<keyword evidence="9 16" id="KW-0732">Signal</keyword>
<keyword evidence="4" id="KW-1003">Cell membrane</keyword>
<dbReference type="GO" id="GO:0098552">
    <property type="term" value="C:side of membrane"/>
    <property type="evidence" value="ECO:0007669"/>
    <property type="project" value="UniProtKB-KW"/>
</dbReference>
<keyword evidence="10 15" id="KW-0408">Iron</keyword>
<comment type="subcellular location">
    <subcellularLocation>
        <location evidence="1">Cell membrane</location>
        <topology evidence="1">Lipid-anchor</topology>
        <topology evidence="1">GPI-anchor</topology>
    </subcellularLocation>
    <subcellularLocation>
        <location evidence="2">Secreted</location>
    </subcellularLocation>
</comment>
<dbReference type="Proteomes" id="UP000244722">
    <property type="component" value="Unassembled WGS sequence"/>
</dbReference>
<evidence type="ECO:0000256" key="13">
    <source>
        <dbReference type="ARBA" id="ARBA00023180"/>
    </source>
</evidence>
<evidence type="ECO:0000256" key="1">
    <source>
        <dbReference type="ARBA" id="ARBA00004609"/>
    </source>
</evidence>
<keyword evidence="12 15" id="KW-1015">Disulfide bond</keyword>
<evidence type="ECO:0000256" key="2">
    <source>
        <dbReference type="ARBA" id="ARBA00004613"/>
    </source>
</evidence>
<evidence type="ECO:0000256" key="6">
    <source>
        <dbReference type="ARBA" id="ARBA00022617"/>
    </source>
</evidence>
<keyword evidence="8 15" id="KW-0479">Metal-binding</keyword>
<dbReference type="GO" id="GO:0005886">
    <property type="term" value="C:plasma membrane"/>
    <property type="evidence" value="ECO:0007669"/>
    <property type="project" value="UniProtKB-SubCell"/>
</dbReference>
<dbReference type="GO" id="GO:0005576">
    <property type="term" value="C:extracellular region"/>
    <property type="evidence" value="ECO:0007669"/>
    <property type="project" value="UniProtKB-SubCell"/>
</dbReference>
<evidence type="ECO:0000256" key="11">
    <source>
        <dbReference type="ARBA" id="ARBA00023136"/>
    </source>
</evidence>
<evidence type="ECO:0000256" key="10">
    <source>
        <dbReference type="ARBA" id="ARBA00023004"/>
    </source>
</evidence>
<dbReference type="STRING" id="42251.A0A2T6ZF39"/>
<dbReference type="AlphaFoldDB" id="A0A2T6ZF39"/>
<keyword evidence="13" id="KW-0325">Glycoprotein</keyword>
<dbReference type="SMART" id="SM00747">
    <property type="entry name" value="CFEM"/>
    <property type="match status" value="1"/>
</dbReference>
<evidence type="ECO:0000256" key="15">
    <source>
        <dbReference type="PROSITE-ProRule" id="PRU01356"/>
    </source>
</evidence>
<protein>
    <recommendedName>
        <fullName evidence="17">CFEM domain-containing protein</fullName>
    </recommendedName>
</protein>
<evidence type="ECO:0000313" key="19">
    <source>
        <dbReference type="Proteomes" id="UP000244722"/>
    </source>
</evidence>
<evidence type="ECO:0000256" key="14">
    <source>
        <dbReference type="ARBA" id="ARBA00023288"/>
    </source>
</evidence>
<dbReference type="GO" id="GO:0046872">
    <property type="term" value="F:metal ion binding"/>
    <property type="evidence" value="ECO:0007669"/>
    <property type="project" value="UniProtKB-UniRule"/>
</dbReference>
<feature type="signal peptide" evidence="16">
    <location>
        <begin position="1"/>
        <end position="19"/>
    </location>
</feature>
<proteinExistence type="inferred from homology"/>
<feature type="domain" description="CFEM" evidence="17">
    <location>
        <begin position="5"/>
        <end position="121"/>
    </location>
</feature>
<dbReference type="InterPro" id="IPR008427">
    <property type="entry name" value="Extracellular_membr_CFEM_dom"/>
</dbReference>
<evidence type="ECO:0000256" key="7">
    <source>
        <dbReference type="ARBA" id="ARBA00022622"/>
    </source>
</evidence>
<sequence length="169" mass="17340">MYFSSPIFIISLLSTLVSSQQTSAVPTGSDLSGLPRCAAACAVNAFASMTSCPSDDYPCMCRDKKFTDKINFCIERGCDGEELKQAIVFAKSVCGSALVTDTSATSTSATNVSAEVTADATVTISTTSSGTATTTVAKSTTAKETPNSASGIRPGGFALGAWLLALFTL</sequence>
<organism evidence="18 19">
    <name type="scientific">Tuber borchii</name>
    <name type="common">White truffle</name>
    <dbReference type="NCBI Taxonomy" id="42251"/>
    <lineage>
        <taxon>Eukaryota</taxon>
        <taxon>Fungi</taxon>
        <taxon>Dikarya</taxon>
        <taxon>Ascomycota</taxon>
        <taxon>Pezizomycotina</taxon>
        <taxon>Pezizomycetes</taxon>
        <taxon>Pezizales</taxon>
        <taxon>Tuberaceae</taxon>
        <taxon>Tuber</taxon>
    </lineage>
</organism>
<evidence type="ECO:0000256" key="16">
    <source>
        <dbReference type="SAM" id="SignalP"/>
    </source>
</evidence>
<evidence type="ECO:0000256" key="9">
    <source>
        <dbReference type="ARBA" id="ARBA00022729"/>
    </source>
</evidence>
<feature type="binding site" description="axial binding residue" evidence="15">
    <location>
        <position position="56"/>
    </location>
    <ligand>
        <name>heme</name>
        <dbReference type="ChEBI" id="CHEBI:30413"/>
    </ligand>
    <ligandPart>
        <name>Fe</name>
        <dbReference type="ChEBI" id="CHEBI:18248"/>
    </ligandPart>
</feature>
<feature type="chain" id="PRO_5015605576" description="CFEM domain-containing protein" evidence="16">
    <location>
        <begin position="20"/>
        <end position="169"/>
    </location>
</feature>
<accession>A0A2T6ZF39</accession>